<protein>
    <submittedName>
        <fullName evidence="2">Uncharacterized protein</fullName>
    </submittedName>
</protein>
<evidence type="ECO:0000313" key="2">
    <source>
        <dbReference type="EMBL" id="KAF5389017.1"/>
    </source>
</evidence>
<dbReference type="OrthoDB" id="2987990at2759"/>
<sequence length="599" mass="67480">MLFKYPEIGQLHQHLLSSCTFDSKTSHSRHLIPRLRSTAERLWRLFVFFPGYGLPWTITFPASKDDRLEATALANGSPALATTGGYREFIASRTDVLHHPLVWVRLVQYAHEIGAFAAHEDSRKISASFCRVLLPAVWGTTPPGYTSSSDMMPMHVALRFHSAKEICLYLLGMLTNFDVLESSLNRRVVAAALEFALAHVSAGPSNSNEAHWDIIDYVLTQMNDPAEMDPKGAATFSDFMGDYILRLIKNTGVCDHPLQSEKLVMRRDGVLKVYWAIMMKQVYSGNTARSGTQSTFALLGRATQGTLRQLQMAINRTHLSKPLASNANRVFDILSIALGAGSVEAFETVIELDCLELFTKHHQPSQNVSLISGYVAGLRSRSLDSAREVYISHLYEPQNLRYAILSAFEWWPYVHTEDARVTDLFQLRPDDLVWDECRRWLRYVSEWAIHSDLTPDSFFARRLGEEWECHVLRAYLTEAENHESNSNDIGNNMYDLATGDLYSEAVWSGISKLQGAMRSIDTLLAEKTGAESLVIPLSPTISKTEKGLSRESSWSKPLAEDEALPSTEVPSSQLLRWKAWIFSRLARPTARDPTLLEYV</sequence>
<dbReference type="Proteomes" id="UP000518752">
    <property type="component" value="Unassembled WGS sequence"/>
</dbReference>
<gene>
    <name evidence="2" type="ORF">D9757_005141</name>
</gene>
<dbReference type="AlphaFoldDB" id="A0A8H5MCK5"/>
<dbReference type="PROSITE" id="PS51257">
    <property type="entry name" value="PROKAR_LIPOPROTEIN"/>
    <property type="match status" value="1"/>
</dbReference>
<proteinExistence type="predicted"/>
<comment type="caution">
    <text evidence="2">The sequence shown here is derived from an EMBL/GenBank/DDBJ whole genome shotgun (WGS) entry which is preliminary data.</text>
</comment>
<evidence type="ECO:0000313" key="3">
    <source>
        <dbReference type="Proteomes" id="UP000518752"/>
    </source>
</evidence>
<name>A0A8H5MCK5_9AGAR</name>
<reference evidence="2 3" key="1">
    <citation type="journal article" date="2020" name="ISME J.">
        <title>Uncovering the hidden diversity of litter-decomposition mechanisms in mushroom-forming fungi.</title>
        <authorList>
            <person name="Floudas D."/>
            <person name="Bentzer J."/>
            <person name="Ahren D."/>
            <person name="Johansson T."/>
            <person name="Persson P."/>
            <person name="Tunlid A."/>
        </authorList>
    </citation>
    <scope>NUCLEOTIDE SEQUENCE [LARGE SCALE GENOMIC DNA]</scope>
    <source>
        <strain evidence="2 3">CBS 406.79</strain>
    </source>
</reference>
<dbReference type="EMBL" id="JAACJN010000025">
    <property type="protein sequence ID" value="KAF5389017.1"/>
    <property type="molecule type" value="Genomic_DNA"/>
</dbReference>
<feature type="region of interest" description="Disordered" evidence="1">
    <location>
        <begin position="546"/>
        <end position="565"/>
    </location>
</feature>
<accession>A0A8H5MCK5</accession>
<evidence type="ECO:0000256" key="1">
    <source>
        <dbReference type="SAM" id="MobiDB-lite"/>
    </source>
</evidence>
<organism evidence="2 3">
    <name type="scientific">Collybiopsis confluens</name>
    <dbReference type="NCBI Taxonomy" id="2823264"/>
    <lineage>
        <taxon>Eukaryota</taxon>
        <taxon>Fungi</taxon>
        <taxon>Dikarya</taxon>
        <taxon>Basidiomycota</taxon>
        <taxon>Agaricomycotina</taxon>
        <taxon>Agaricomycetes</taxon>
        <taxon>Agaricomycetidae</taxon>
        <taxon>Agaricales</taxon>
        <taxon>Marasmiineae</taxon>
        <taxon>Omphalotaceae</taxon>
        <taxon>Collybiopsis</taxon>
    </lineage>
</organism>
<keyword evidence="3" id="KW-1185">Reference proteome</keyword>